<dbReference type="eggNOG" id="COG1954">
    <property type="taxonomic scope" value="Bacteria"/>
</dbReference>
<dbReference type="STRING" id="546275.FUSPEROL_02360"/>
<dbReference type="HOGENOM" id="CLU_111516_0_1_0"/>
<comment type="caution">
    <text evidence="1">The sequence shown here is derived from an EMBL/GenBank/DDBJ whole genome shotgun (WGS) entry which is preliminary data.</text>
</comment>
<evidence type="ECO:0000313" key="1">
    <source>
        <dbReference type="EMBL" id="EFE85687.1"/>
    </source>
</evidence>
<evidence type="ECO:0000313" key="2">
    <source>
        <dbReference type="Proteomes" id="UP000003748"/>
    </source>
</evidence>
<organism evidence="1 2">
    <name type="scientific">Fusobacterium periodonticum ATCC 33693</name>
    <dbReference type="NCBI Taxonomy" id="546275"/>
    <lineage>
        <taxon>Bacteria</taxon>
        <taxon>Fusobacteriati</taxon>
        <taxon>Fusobacteriota</taxon>
        <taxon>Fusobacteriia</taxon>
        <taxon>Fusobacteriales</taxon>
        <taxon>Fusobacteriaceae</taxon>
        <taxon>Fusobacterium</taxon>
    </lineage>
</organism>
<dbReference type="Proteomes" id="UP000003748">
    <property type="component" value="Unassembled WGS sequence"/>
</dbReference>
<proteinExistence type="predicted"/>
<accession>D4CY49</accession>
<dbReference type="EMBL" id="ACJY01000106">
    <property type="protein sequence ID" value="EFE85687.1"/>
    <property type="molecule type" value="Genomic_DNA"/>
</dbReference>
<dbReference type="PANTHER" id="PTHR35787">
    <property type="entry name" value="GLYCEROL UPTAKE OPERON ANTITERMINATOR REGULATORY PROTEIN"/>
    <property type="match status" value="1"/>
</dbReference>
<dbReference type="GO" id="GO:0006355">
    <property type="term" value="P:regulation of DNA-templated transcription"/>
    <property type="evidence" value="ECO:0007669"/>
    <property type="project" value="InterPro"/>
</dbReference>
<dbReference type="PIRSF" id="PIRSF016897">
    <property type="entry name" value="GlpP"/>
    <property type="match status" value="1"/>
</dbReference>
<dbReference type="GO" id="GO:0006071">
    <property type="term" value="P:glycerol metabolic process"/>
    <property type="evidence" value="ECO:0007669"/>
    <property type="project" value="InterPro"/>
</dbReference>
<gene>
    <name evidence="1" type="ORF">FUSPEROL_02360</name>
</gene>
<dbReference type="AlphaFoldDB" id="D4CY49"/>
<dbReference type="Gene3D" id="3.20.20.70">
    <property type="entry name" value="Aldolase class I"/>
    <property type="match status" value="1"/>
</dbReference>
<sequence length="189" mass="21203">MINMKIKSILERNPIIPAIKDNITLEKALNSNSEIVFIILANIVNIKEYCDKLREKNKVIYIHIDMIDGLNSTNNGIDYIMNTIKPDGILTTKSNVVAHAYKNNISVIQRFFILDTLSYEKALSNIKENKIVAAEIMPGLMPKVIKKLSQKTYIPIITGGLIKEKEDVINAIKAGALSVSTTETSLWEE</sequence>
<dbReference type="InterPro" id="IPR006699">
    <property type="entry name" value="GlpP"/>
</dbReference>
<protein>
    <submittedName>
        <fullName evidence="1">Glycerol-3-phosphate responsive antiterminator</fullName>
    </submittedName>
</protein>
<dbReference type="Pfam" id="PF04309">
    <property type="entry name" value="G3P_antiterm"/>
    <property type="match status" value="1"/>
</dbReference>
<name>D4CY49_9FUSO</name>
<reference evidence="1 2" key="1">
    <citation type="submission" date="2010-02" db="EMBL/GenBank/DDBJ databases">
        <authorList>
            <person name="Weinstock G."/>
            <person name="Sodergren E."/>
            <person name="Clifton S."/>
            <person name="Fulton L."/>
            <person name="Fulton B."/>
            <person name="Courtney L."/>
            <person name="Fronick C."/>
            <person name="Harrison M."/>
            <person name="Strong C."/>
            <person name="Farmer C."/>
            <person name="Delahaunty K."/>
            <person name="Markovic C."/>
            <person name="Hall O."/>
            <person name="Minx P."/>
            <person name="Tomlinson C."/>
            <person name="Mitreva M."/>
            <person name="Nelson J."/>
            <person name="Hou S."/>
            <person name="Wollam A."/>
            <person name="Pepin K.H."/>
            <person name="Johnson M."/>
            <person name="Bhonagiri V."/>
            <person name="Zhang X."/>
            <person name="Suruliraj S."/>
            <person name="Warren W."/>
            <person name="Chinwalla A."/>
            <person name="Mardis E.R."/>
            <person name="Wilson R.K."/>
        </authorList>
    </citation>
    <scope>NUCLEOTIDE SEQUENCE [LARGE SCALE GENOMIC DNA]</scope>
    <source>
        <strain evidence="1 2">ATCC 33693</strain>
    </source>
</reference>
<dbReference type="InterPro" id="IPR013785">
    <property type="entry name" value="Aldolase_TIM"/>
</dbReference>
<dbReference type="SUPFAM" id="SSF110391">
    <property type="entry name" value="GlpP-like"/>
    <property type="match status" value="1"/>
</dbReference>
<dbReference type="PANTHER" id="PTHR35787:SF1">
    <property type="entry name" value="GLYCEROL UPTAKE OPERON ANTITERMINATOR REGULATORY PROTEIN"/>
    <property type="match status" value="1"/>
</dbReference>